<comment type="caution">
    <text evidence="8">The sequence shown here is derived from an EMBL/GenBank/DDBJ whole genome shotgun (WGS) entry which is preliminary data.</text>
</comment>
<organism evidence="8 9">
    <name type="scientific">Fimbriimonas ginsengisoli</name>
    <dbReference type="NCBI Taxonomy" id="1005039"/>
    <lineage>
        <taxon>Bacteria</taxon>
        <taxon>Bacillati</taxon>
        <taxon>Armatimonadota</taxon>
        <taxon>Fimbriimonadia</taxon>
        <taxon>Fimbriimonadales</taxon>
        <taxon>Fimbriimonadaceae</taxon>
        <taxon>Fimbriimonas</taxon>
    </lineage>
</organism>
<evidence type="ECO:0000256" key="6">
    <source>
        <dbReference type="SAM" id="Phobius"/>
    </source>
</evidence>
<feature type="domain" description="Peptidase S26" evidence="7">
    <location>
        <begin position="31"/>
        <end position="111"/>
    </location>
</feature>
<gene>
    <name evidence="8" type="ORF">HYR64_02435</name>
</gene>
<keyword evidence="6" id="KW-0812">Transmembrane</keyword>
<dbReference type="GO" id="GO:0005886">
    <property type="term" value="C:plasma membrane"/>
    <property type="evidence" value="ECO:0007669"/>
    <property type="project" value="UniProtKB-SubCell"/>
</dbReference>
<sequence>MSIANPRVLPREPVRPTNRPRKRVITGFGIGLLFVLGFALFMHENFQIVQVSGDSMLPNLPNGTRVLVTQAYWLVGGLRDNDVVVVQGGSPNEFIIKRVKALAGETVDFENVPDSHPLGAGDYVVPQGMIYVLGDNLKVSEDSRSLGPFSLSKVIGKVVVAPR</sequence>
<evidence type="ECO:0000256" key="2">
    <source>
        <dbReference type="ARBA" id="ARBA00022801"/>
    </source>
</evidence>
<keyword evidence="6" id="KW-1133">Transmembrane helix</keyword>
<feature type="transmembrane region" description="Helical" evidence="6">
    <location>
        <begin position="24"/>
        <end position="42"/>
    </location>
</feature>
<comment type="subcellular location">
    <subcellularLocation>
        <location evidence="1">Cell membrane</location>
        <topology evidence="1">Single-pass type II membrane protein</topology>
    </subcellularLocation>
</comment>
<dbReference type="PRINTS" id="PR00727">
    <property type="entry name" value="LEADERPTASE"/>
</dbReference>
<dbReference type="InterPro" id="IPR036286">
    <property type="entry name" value="LexA/Signal_pep-like_sf"/>
</dbReference>
<feature type="active site" evidence="5">
    <location>
        <position position="97"/>
    </location>
</feature>
<feature type="domain" description="Peptidase S26" evidence="7">
    <location>
        <begin position="121"/>
        <end position="159"/>
    </location>
</feature>
<protein>
    <recommendedName>
        <fullName evidence="7">Peptidase S26 domain-containing protein</fullName>
    </recommendedName>
</protein>
<accession>A0A931LU99</accession>
<dbReference type="GO" id="GO:0006465">
    <property type="term" value="P:signal peptide processing"/>
    <property type="evidence" value="ECO:0007669"/>
    <property type="project" value="InterPro"/>
</dbReference>
<comment type="similarity">
    <text evidence="4">Belongs to the peptidase S26 family. IMP1 subfamily.</text>
</comment>
<dbReference type="PANTHER" id="PTHR12383">
    <property type="entry name" value="PROTEASE FAMILY S26 MITOCHONDRIAL INNER MEMBRANE PROTEASE-RELATED"/>
    <property type="match status" value="1"/>
</dbReference>
<dbReference type="Proteomes" id="UP000727962">
    <property type="component" value="Unassembled WGS sequence"/>
</dbReference>
<reference evidence="8" key="1">
    <citation type="submission" date="2020-07" db="EMBL/GenBank/DDBJ databases">
        <title>Huge and variable diversity of episymbiotic CPR bacteria and DPANN archaea in groundwater ecosystems.</title>
        <authorList>
            <person name="He C.Y."/>
            <person name="Keren R."/>
            <person name="Whittaker M."/>
            <person name="Farag I.F."/>
            <person name="Doudna J."/>
            <person name="Cate J.H.D."/>
            <person name="Banfield J.F."/>
        </authorList>
    </citation>
    <scope>NUCLEOTIDE SEQUENCE</scope>
    <source>
        <strain evidence="8">NC_groundwater_17_Pr7_B-0.1um_64_12</strain>
    </source>
</reference>
<dbReference type="PROSITE" id="PS00761">
    <property type="entry name" value="SPASE_I_3"/>
    <property type="match status" value="1"/>
</dbReference>
<dbReference type="InterPro" id="IPR052064">
    <property type="entry name" value="Mito_IMP1_subunit"/>
</dbReference>
<dbReference type="Gene3D" id="2.10.109.10">
    <property type="entry name" value="Umud Fragment, subunit A"/>
    <property type="match status" value="1"/>
</dbReference>
<name>A0A931LU99_FIMGI</name>
<proteinExistence type="inferred from homology"/>
<keyword evidence="2" id="KW-0378">Hydrolase</keyword>
<dbReference type="InterPro" id="IPR000223">
    <property type="entry name" value="Pept_S26A_signal_pept_1"/>
</dbReference>
<dbReference type="EMBL" id="JACOSL010000016">
    <property type="protein sequence ID" value="MBI1755946.1"/>
    <property type="molecule type" value="Genomic_DNA"/>
</dbReference>
<dbReference type="CDD" id="cd06530">
    <property type="entry name" value="S26_SPase_I"/>
    <property type="match status" value="1"/>
</dbReference>
<feature type="active site" evidence="5">
    <location>
        <position position="55"/>
    </location>
</feature>
<dbReference type="PANTHER" id="PTHR12383:SF16">
    <property type="entry name" value="MITOCHONDRIAL INNER MEMBRANE PROTEASE SUBUNIT 1"/>
    <property type="match status" value="1"/>
</dbReference>
<dbReference type="InterPro" id="IPR019758">
    <property type="entry name" value="Pept_S26A_signal_pept_1_CS"/>
</dbReference>
<evidence type="ECO:0000313" key="9">
    <source>
        <dbReference type="Proteomes" id="UP000727962"/>
    </source>
</evidence>
<evidence type="ECO:0000256" key="1">
    <source>
        <dbReference type="ARBA" id="ARBA00004401"/>
    </source>
</evidence>
<evidence type="ECO:0000313" key="8">
    <source>
        <dbReference type="EMBL" id="MBI1755946.1"/>
    </source>
</evidence>
<evidence type="ECO:0000256" key="4">
    <source>
        <dbReference type="ARBA" id="ARBA00038445"/>
    </source>
</evidence>
<keyword evidence="3 6" id="KW-0472">Membrane</keyword>
<evidence type="ECO:0000256" key="5">
    <source>
        <dbReference type="PIRSR" id="PIRSR600223-1"/>
    </source>
</evidence>
<dbReference type="SUPFAM" id="SSF51306">
    <property type="entry name" value="LexA/Signal peptidase"/>
    <property type="match status" value="1"/>
</dbReference>
<dbReference type="Pfam" id="PF10502">
    <property type="entry name" value="Peptidase_S26"/>
    <property type="match status" value="2"/>
</dbReference>
<evidence type="ECO:0000259" key="7">
    <source>
        <dbReference type="Pfam" id="PF10502"/>
    </source>
</evidence>
<evidence type="ECO:0000256" key="3">
    <source>
        <dbReference type="ARBA" id="ARBA00023136"/>
    </source>
</evidence>
<dbReference type="InterPro" id="IPR019533">
    <property type="entry name" value="Peptidase_S26"/>
</dbReference>
<dbReference type="AlphaFoldDB" id="A0A931LU99"/>
<dbReference type="GO" id="GO:0004252">
    <property type="term" value="F:serine-type endopeptidase activity"/>
    <property type="evidence" value="ECO:0007669"/>
    <property type="project" value="InterPro"/>
</dbReference>